<name>A0ABD2BP60_VESMC</name>
<keyword evidence="2" id="KW-1185">Reference proteome</keyword>
<evidence type="ECO:0000313" key="2">
    <source>
        <dbReference type="Proteomes" id="UP001607303"/>
    </source>
</evidence>
<sequence>MVEEFCDMIASKSPSASQPKPIPFFTPIDILTLTAMLFTSIASQINVHRLICYLTNVVSNLVTNVEVPRLCAFHFRVKKFVLSSSMEGRDEILLSACGQLSFKFVNTMLLSSLKFDDIQNGGCIITIYGNMLKMLNKTMEPELRREKSNESRGVGFDTMNKRIMFKYE</sequence>
<gene>
    <name evidence="1" type="ORF">V1477_013731</name>
</gene>
<organism evidence="1 2">
    <name type="scientific">Vespula maculifrons</name>
    <name type="common">Eastern yellow jacket</name>
    <name type="synonym">Wasp</name>
    <dbReference type="NCBI Taxonomy" id="7453"/>
    <lineage>
        <taxon>Eukaryota</taxon>
        <taxon>Metazoa</taxon>
        <taxon>Ecdysozoa</taxon>
        <taxon>Arthropoda</taxon>
        <taxon>Hexapoda</taxon>
        <taxon>Insecta</taxon>
        <taxon>Pterygota</taxon>
        <taxon>Neoptera</taxon>
        <taxon>Endopterygota</taxon>
        <taxon>Hymenoptera</taxon>
        <taxon>Apocrita</taxon>
        <taxon>Aculeata</taxon>
        <taxon>Vespoidea</taxon>
        <taxon>Vespidae</taxon>
        <taxon>Vespinae</taxon>
        <taxon>Vespula</taxon>
    </lineage>
</organism>
<accession>A0ABD2BP60</accession>
<dbReference type="AlphaFoldDB" id="A0ABD2BP60"/>
<proteinExistence type="predicted"/>
<evidence type="ECO:0000313" key="1">
    <source>
        <dbReference type="EMBL" id="KAL2734554.1"/>
    </source>
</evidence>
<dbReference type="Proteomes" id="UP001607303">
    <property type="component" value="Unassembled WGS sequence"/>
</dbReference>
<protein>
    <submittedName>
        <fullName evidence="1">Uncharacterized protein</fullName>
    </submittedName>
</protein>
<reference evidence="1 2" key="1">
    <citation type="journal article" date="2024" name="Ann. Entomol. Soc. Am.">
        <title>Genomic analyses of the southern and eastern yellowjacket wasps (Hymenoptera: Vespidae) reveal evolutionary signatures of social life.</title>
        <authorList>
            <person name="Catto M.A."/>
            <person name="Caine P.B."/>
            <person name="Orr S.E."/>
            <person name="Hunt B.G."/>
            <person name="Goodisman M.A.D."/>
        </authorList>
    </citation>
    <scope>NUCLEOTIDE SEQUENCE [LARGE SCALE GENOMIC DNA]</scope>
    <source>
        <strain evidence="1">232</strain>
        <tissue evidence="1">Head and thorax</tissue>
    </source>
</reference>
<comment type="caution">
    <text evidence="1">The sequence shown here is derived from an EMBL/GenBank/DDBJ whole genome shotgun (WGS) entry which is preliminary data.</text>
</comment>
<dbReference type="EMBL" id="JAYRBN010000071">
    <property type="protein sequence ID" value="KAL2734554.1"/>
    <property type="molecule type" value="Genomic_DNA"/>
</dbReference>